<evidence type="ECO:0000256" key="2">
    <source>
        <dbReference type="ARBA" id="ARBA00023002"/>
    </source>
</evidence>
<dbReference type="InterPro" id="IPR006139">
    <property type="entry name" value="D-isomer_2_OHA_DH_cat_dom"/>
</dbReference>
<dbReference type="AlphaFoldDB" id="A0A557XEQ1"/>
<dbReference type="GO" id="GO:0051287">
    <property type="term" value="F:NAD binding"/>
    <property type="evidence" value="ECO:0007669"/>
    <property type="project" value="InterPro"/>
</dbReference>
<comment type="caution">
    <text evidence="6">The sequence shown here is derived from an EMBL/GenBank/DDBJ whole genome shotgun (WGS) entry which is preliminary data.</text>
</comment>
<dbReference type="PROSITE" id="PS00671">
    <property type="entry name" value="D_2_HYDROXYACID_DH_3"/>
    <property type="match status" value="1"/>
</dbReference>
<dbReference type="InterPro" id="IPR036291">
    <property type="entry name" value="NAD(P)-bd_dom_sf"/>
</dbReference>
<protein>
    <submittedName>
        <fullName evidence="6">Hydroxyacid dehydrogenase</fullName>
    </submittedName>
</protein>
<evidence type="ECO:0000259" key="4">
    <source>
        <dbReference type="Pfam" id="PF00389"/>
    </source>
</evidence>
<evidence type="ECO:0000313" key="7">
    <source>
        <dbReference type="Proteomes" id="UP000320513"/>
    </source>
</evidence>
<dbReference type="EMBL" id="VMQU01000128">
    <property type="protein sequence ID" value="TVS84066.1"/>
    <property type="molecule type" value="Genomic_DNA"/>
</dbReference>
<feature type="domain" description="D-isomer specific 2-hydroxyacid dehydrogenase NAD-binding" evidence="5">
    <location>
        <begin position="115"/>
        <end position="300"/>
    </location>
</feature>
<dbReference type="Proteomes" id="UP000320513">
    <property type="component" value="Unassembled WGS sequence"/>
</dbReference>
<dbReference type="InterPro" id="IPR029753">
    <property type="entry name" value="D-isomer_DH_CS"/>
</dbReference>
<reference evidence="6 7" key="1">
    <citation type="submission" date="2019-07" db="EMBL/GenBank/DDBJ databases">
        <title>New Mycobacterium species.</title>
        <authorList>
            <person name="Tortoli E."/>
            <person name="Ghielmetti G."/>
            <person name="Friedel U."/>
            <person name="Trovato A."/>
        </authorList>
    </citation>
    <scope>NUCLEOTIDE SEQUENCE [LARGE SCALE GENOMIC DNA]</scope>
    <source>
        <strain evidence="6 7">16-83</strain>
    </source>
</reference>
<dbReference type="SUPFAM" id="SSF52283">
    <property type="entry name" value="Formate/glycerate dehydrogenase catalytic domain-like"/>
    <property type="match status" value="1"/>
</dbReference>
<dbReference type="Gene3D" id="3.40.50.720">
    <property type="entry name" value="NAD(P)-binding Rossmann-like Domain"/>
    <property type="match status" value="2"/>
</dbReference>
<evidence type="ECO:0000259" key="5">
    <source>
        <dbReference type="Pfam" id="PF02826"/>
    </source>
</evidence>
<accession>A0A557XEQ1</accession>
<dbReference type="SUPFAM" id="SSF51735">
    <property type="entry name" value="NAD(P)-binding Rossmann-fold domains"/>
    <property type="match status" value="1"/>
</dbReference>
<dbReference type="CDD" id="cd12157">
    <property type="entry name" value="PTDH"/>
    <property type="match status" value="1"/>
</dbReference>
<dbReference type="InterPro" id="IPR050223">
    <property type="entry name" value="D-isomer_2-hydroxyacid_DH"/>
</dbReference>
<dbReference type="GO" id="GO:0030267">
    <property type="term" value="F:glyoxylate reductase (NADPH) activity"/>
    <property type="evidence" value="ECO:0007669"/>
    <property type="project" value="TreeGrafter"/>
</dbReference>
<comment type="similarity">
    <text evidence="1 3">Belongs to the D-isomer specific 2-hydroxyacid dehydrogenase family.</text>
</comment>
<keyword evidence="7" id="KW-1185">Reference proteome</keyword>
<evidence type="ECO:0000256" key="1">
    <source>
        <dbReference type="ARBA" id="ARBA00005854"/>
    </source>
</evidence>
<organism evidence="6 7">
    <name type="scientific">Mycobacterium helveticum</name>
    <dbReference type="NCBI Taxonomy" id="2592811"/>
    <lineage>
        <taxon>Bacteria</taxon>
        <taxon>Bacillati</taxon>
        <taxon>Actinomycetota</taxon>
        <taxon>Actinomycetes</taxon>
        <taxon>Mycobacteriales</taxon>
        <taxon>Mycobacteriaceae</taxon>
        <taxon>Mycobacterium</taxon>
    </lineage>
</organism>
<evidence type="ECO:0000256" key="3">
    <source>
        <dbReference type="RuleBase" id="RU003719"/>
    </source>
</evidence>
<dbReference type="InterPro" id="IPR029752">
    <property type="entry name" value="D-isomer_DH_CS1"/>
</dbReference>
<dbReference type="PANTHER" id="PTHR10996:SF257">
    <property type="entry name" value="GLYOXYLATE REDUCTASE 1"/>
    <property type="match status" value="1"/>
</dbReference>
<dbReference type="PANTHER" id="PTHR10996">
    <property type="entry name" value="2-HYDROXYACID DEHYDROGENASE-RELATED"/>
    <property type="match status" value="1"/>
</dbReference>
<evidence type="ECO:0000313" key="6">
    <source>
        <dbReference type="EMBL" id="TVS84066.1"/>
    </source>
</evidence>
<dbReference type="RefSeq" id="WP_144955614.1">
    <property type="nucleotide sequence ID" value="NZ_VMQU01000128.1"/>
</dbReference>
<name>A0A557XEQ1_9MYCO</name>
<proteinExistence type="inferred from homology"/>
<dbReference type="GO" id="GO:0008465">
    <property type="term" value="F:hydroxypyruvate reductase (NADH) activity"/>
    <property type="evidence" value="ECO:0007669"/>
    <property type="project" value="TreeGrafter"/>
</dbReference>
<dbReference type="OrthoDB" id="117809at2"/>
<dbReference type="PROSITE" id="PS00065">
    <property type="entry name" value="D_2_HYDROXYACID_DH_1"/>
    <property type="match status" value="1"/>
</dbReference>
<dbReference type="Pfam" id="PF02826">
    <property type="entry name" value="2-Hacid_dh_C"/>
    <property type="match status" value="1"/>
</dbReference>
<dbReference type="InterPro" id="IPR006140">
    <property type="entry name" value="D-isomer_DH_NAD-bd"/>
</dbReference>
<gene>
    <name evidence="6" type="ORF">FPZ47_22495</name>
</gene>
<feature type="domain" description="D-isomer specific 2-hydroxyacid dehydrogenase catalytic" evidence="4">
    <location>
        <begin position="11"/>
        <end position="330"/>
    </location>
</feature>
<dbReference type="GO" id="GO:0005829">
    <property type="term" value="C:cytosol"/>
    <property type="evidence" value="ECO:0007669"/>
    <property type="project" value="TreeGrafter"/>
</dbReference>
<keyword evidence="2 3" id="KW-0560">Oxidoreductase</keyword>
<dbReference type="Pfam" id="PF00389">
    <property type="entry name" value="2-Hacid_dh"/>
    <property type="match status" value="1"/>
</dbReference>
<sequence>MNAVGTPPFRVVITHRVHSEVLDLLGRSCEVVANQTPEGLTRGELLSRCRDADALLVFMPDHVDEELLGRSPRLRIVAGALKGFDNIDVAACTARGIWVSYVEDLLTGPTADLAVGLLIALDRHIPAGDRHVRSGRHQGWRPELYGGGLAGRRVGIIGMGAVGRAVARRLRAFDAEVLYTDPAPLPAGDAAELGARSVPLETLLARSTAVVLTAPLTAETRHLIGPVALQRLPEGSLLVNVGRGSVVDENAVADALASGHLGGYAADVFAFEDWSDRGRPRDIPPRLLAQDGTLFTPHLGSAVRDVRLRIETAAARSVLDVRAGKPPPVAANRVNPRR</sequence>